<dbReference type="EMBL" id="GABZ01003102">
    <property type="protein sequence ID" value="JAA50423.1"/>
    <property type="molecule type" value="mRNA"/>
</dbReference>
<organism evidence="2">
    <name type="scientific">Desmodus rotundus</name>
    <name type="common">Vampire bat</name>
    <dbReference type="NCBI Taxonomy" id="9430"/>
    <lineage>
        <taxon>Eukaryota</taxon>
        <taxon>Metazoa</taxon>
        <taxon>Chordata</taxon>
        <taxon>Craniata</taxon>
        <taxon>Vertebrata</taxon>
        <taxon>Euteleostomi</taxon>
        <taxon>Mammalia</taxon>
        <taxon>Eutheria</taxon>
        <taxon>Laurasiatheria</taxon>
        <taxon>Chiroptera</taxon>
        <taxon>Yangochiroptera</taxon>
        <taxon>Phyllostomidae</taxon>
        <taxon>Desmodontinae</taxon>
        <taxon>Desmodus</taxon>
    </lineage>
</organism>
<accession>K9IQ52</accession>
<reference evidence="2" key="1">
    <citation type="submission" date="2012-11" db="EMBL/GenBank/DDBJ databases">
        <title>The Vampirome: Transcriptome and Proteome Analysis of the Submandibular and Accessory Glands of the Vampire Bat and Vector of Human Rabies, Desmodus rotundus.</title>
        <authorList>
            <person name="Francischetti I.M.B."/>
            <person name="Assumpcao T.C.F."/>
            <person name="Ma D."/>
            <person name="Vicente E.C."/>
            <person name="Ribeiro J.M.C."/>
        </authorList>
    </citation>
    <scope>NUCLEOTIDE SEQUENCE</scope>
    <source>
        <tissue evidence="2">Salivary gland</tissue>
    </source>
</reference>
<evidence type="ECO:0000313" key="2">
    <source>
        <dbReference type="EMBL" id="JAA50423.1"/>
    </source>
</evidence>
<feature type="non-terminal residue" evidence="2">
    <location>
        <position position="1"/>
    </location>
</feature>
<proteinExistence type="evidence at transcript level"/>
<feature type="chain" id="PRO_5003932219" evidence="1">
    <location>
        <begin position="20"/>
        <end position="96"/>
    </location>
</feature>
<name>K9IQ52_DESRO</name>
<keyword evidence="1" id="KW-0732">Signal</keyword>
<evidence type="ECO:0000256" key="1">
    <source>
        <dbReference type="SAM" id="SignalP"/>
    </source>
</evidence>
<dbReference type="AlphaFoldDB" id="K9IQ52"/>
<sequence length="96" mass="10932">YNTSLYMCSTFLAINGVLSACPPMLHRAEVFPLWTLTLVTNWSLASSPHTDPYQRYSSGTGLKSYREKCYSLLQGGVQQNPSHIIYMMNMFKKLKC</sequence>
<feature type="signal peptide" evidence="1">
    <location>
        <begin position="1"/>
        <end position="19"/>
    </location>
</feature>
<protein>
    <submittedName>
        <fullName evidence="2">Putative secreted protein</fullName>
    </submittedName>
</protein>